<accession>A0A6H0KIL0</accession>
<dbReference type="RefSeq" id="WP_167960198.1">
    <property type="nucleotide sequence ID" value="NZ_CP050831.1"/>
</dbReference>
<evidence type="ECO:0000313" key="2">
    <source>
        <dbReference type="Proteomes" id="UP000501780"/>
    </source>
</evidence>
<dbReference type="Proteomes" id="UP000501780">
    <property type="component" value="Chromosome"/>
</dbReference>
<sequence>MEIMKKLFIIICLLANIVVLGACGDVESAGDPQPRVPRVEVESENYYVQIVQENIDGVAFVYRWLDMETASKYVITLGLEVDGETTETIGVEDKSILTYDGVRELLFTNRQIMEYMRAFELDGKEAQLGITLEAFQADGVPITSEIAKASKTSKIDIILGPGVELNPDLE</sequence>
<protein>
    <submittedName>
        <fullName evidence="1">Uncharacterized protein</fullName>
    </submittedName>
</protein>
<dbReference type="AlphaFoldDB" id="A0A6H0KIL0"/>
<reference evidence="1 2" key="1">
    <citation type="submission" date="2020-03" db="EMBL/GenBank/DDBJ databases">
        <title>Genomic analysis of Bacteroides faecium CBA7301.</title>
        <authorList>
            <person name="Kim J."/>
            <person name="Roh S.W."/>
        </authorList>
    </citation>
    <scope>NUCLEOTIDE SEQUENCE [LARGE SCALE GENOMIC DNA]</scope>
    <source>
        <strain evidence="1 2">CBA7301</strain>
    </source>
</reference>
<gene>
    <name evidence="1" type="ORF">BacF7301_03365</name>
</gene>
<dbReference type="KEGG" id="bfc:BacF7301_03365"/>
<keyword evidence="2" id="KW-1185">Reference proteome</keyword>
<proteinExistence type="predicted"/>
<evidence type="ECO:0000313" key="1">
    <source>
        <dbReference type="EMBL" id="QIU93242.1"/>
    </source>
</evidence>
<organism evidence="1 2">
    <name type="scientific">Bacteroides faecium</name>
    <dbReference type="NCBI Taxonomy" id="2715212"/>
    <lineage>
        <taxon>Bacteria</taxon>
        <taxon>Pseudomonadati</taxon>
        <taxon>Bacteroidota</taxon>
        <taxon>Bacteroidia</taxon>
        <taxon>Bacteroidales</taxon>
        <taxon>Bacteroidaceae</taxon>
        <taxon>Bacteroides</taxon>
    </lineage>
</organism>
<dbReference type="PROSITE" id="PS51257">
    <property type="entry name" value="PROKAR_LIPOPROTEIN"/>
    <property type="match status" value="1"/>
</dbReference>
<name>A0A6H0KIL0_9BACE</name>
<dbReference type="EMBL" id="CP050831">
    <property type="protein sequence ID" value="QIU93242.1"/>
    <property type="molecule type" value="Genomic_DNA"/>
</dbReference>